<proteinExistence type="predicted"/>
<dbReference type="PANTHER" id="PTHR48451">
    <property type="entry name" value="DUF4218 DOMAIN-CONTAINING PROTEIN"/>
    <property type="match status" value="1"/>
</dbReference>
<gene>
    <name evidence="1" type="ORF">SLEP1_g26935</name>
</gene>
<comment type="caution">
    <text evidence="1">The sequence shown here is derived from an EMBL/GenBank/DDBJ whole genome shotgun (WGS) entry which is preliminary data.</text>
</comment>
<sequence>MAVNLKKQKRVRRIKLDSQSLLQVHRYILFNTHEVTPFIKQPKDFLKKQHRSPRLSQYEIERCHSLTFHEWFRDLVTRLGQQGYVISKKIKCLSKGPSDVALTYSGYLASKVFYIEDAREKDWQVVKHVKVRSAFDLGKVIPTREYEVGGTDMASTWVRRDTEEEGIIVTPDMDVENYDDEEMDD</sequence>
<evidence type="ECO:0000313" key="2">
    <source>
        <dbReference type="Proteomes" id="UP001054252"/>
    </source>
</evidence>
<dbReference type="EMBL" id="BPVZ01000045">
    <property type="protein sequence ID" value="GKV16267.1"/>
    <property type="molecule type" value="Genomic_DNA"/>
</dbReference>
<keyword evidence="2" id="KW-1185">Reference proteome</keyword>
<reference evidence="1 2" key="1">
    <citation type="journal article" date="2021" name="Commun. Biol.">
        <title>The genome of Shorea leprosula (Dipterocarpaceae) highlights the ecological relevance of drought in aseasonal tropical rainforests.</title>
        <authorList>
            <person name="Ng K.K.S."/>
            <person name="Kobayashi M.J."/>
            <person name="Fawcett J.A."/>
            <person name="Hatakeyama M."/>
            <person name="Paape T."/>
            <person name="Ng C.H."/>
            <person name="Ang C.C."/>
            <person name="Tnah L.H."/>
            <person name="Lee C.T."/>
            <person name="Nishiyama T."/>
            <person name="Sese J."/>
            <person name="O'Brien M.J."/>
            <person name="Copetti D."/>
            <person name="Mohd Noor M.I."/>
            <person name="Ong R.C."/>
            <person name="Putra M."/>
            <person name="Sireger I.Z."/>
            <person name="Indrioko S."/>
            <person name="Kosugi Y."/>
            <person name="Izuno A."/>
            <person name="Isagi Y."/>
            <person name="Lee S.L."/>
            <person name="Shimizu K.K."/>
        </authorList>
    </citation>
    <scope>NUCLEOTIDE SEQUENCE [LARGE SCALE GENOMIC DNA]</scope>
    <source>
        <strain evidence="1">214</strain>
    </source>
</reference>
<dbReference type="PANTHER" id="PTHR48451:SF1">
    <property type="entry name" value="DUF4218 DOMAIN-CONTAINING PROTEIN"/>
    <property type="match status" value="1"/>
</dbReference>
<organism evidence="1 2">
    <name type="scientific">Rubroshorea leprosula</name>
    <dbReference type="NCBI Taxonomy" id="152421"/>
    <lineage>
        <taxon>Eukaryota</taxon>
        <taxon>Viridiplantae</taxon>
        <taxon>Streptophyta</taxon>
        <taxon>Embryophyta</taxon>
        <taxon>Tracheophyta</taxon>
        <taxon>Spermatophyta</taxon>
        <taxon>Magnoliopsida</taxon>
        <taxon>eudicotyledons</taxon>
        <taxon>Gunneridae</taxon>
        <taxon>Pentapetalae</taxon>
        <taxon>rosids</taxon>
        <taxon>malvids</taxon>
        <taxon>Malvales</taxon>
        <taxon>Dipterocarpaceae</taxon>
        <taxon>Rubroshorea</taxon>
    </lineage>
</organism>
<dbReference type="AlphaFoldDB" id="A0AAV5JY09"/>
<protein>
    <submittedName>
        <fullName evidence="1">Uncharacterized protein</fullName>
    </submittedName>
</protein>
<accession>A0AAV5JY09</accession>
<name>A0AAV5JY09_9ROSI</name>
<dbReference type="Proteomes" id="UP001054252">
    <property type="component" value="Unassembled WGS sequence"/>
</dbReference>
<evidence type="ECO:0000313" key="1">
    <source>
        <dbReference type="EMBL" id="GKV16267.1"/>
    </source>
</evidence>